<evidence type="ECO:0000313" key="2">
    <source>
        <dbReference type="WBParaSite" id="nRc.2.0.1.t42860-RA"/>
    </source>
</evidence>
<dbReference type="WBParaSite" id="nRc.2.0.1.t42860-RA">
    <property type="protein sequence ID" value="nRc.2.0.1.t42860-RA"/>
    <property type="gene ID" value="nRc.2.0.1.g42860"/>
</dbReference>
<dbReference type="Proteomes" id="UP000887565">
    <property type="component" value="Unplaced"/>
</dbReference>
<proteinExistence type="predicted"/>
<dbReference type="AlphaFoldDB" id="A0A915KVN5"/>
<evidence type="ECO:0000313" key="1">
    <source>
        <dbReference type="Proteomes" id="UP000887565"/>
    </source>
</evidence>
<keyword evidence="1" id="KW-1185">Reference proteome</keyword>
<name>A0A915KVN5_ROMCU</name>
<accession>A0A915KVN5</accession>
<reference evidence="2" key="1">
    <citation type="submission" date="2022-11" db="UniProtKB">
        <authorList>
            <consortium name="WormBaseParasite"/>
        </authorList>
    </citation>
    <scope>IDENTIFICATION</scope>
</reference>
<protein>
    <submittedName>
        <fullName evidence="2">Uncharacterized protein</fullName>
    </submittedName>
</protein>
<organism evidence="1 2">
    <name type="scientific">Romanomermis culicivorax</name>
    <name type="common">Nematode worm</name>
    <dbReference type="NCBI Taxonomy" id="13658"/>
    <lineage>
        <taxon>Eukaryota</taxon>
        <taxon>Metazoa</taxon>
        <taxon>Ecdysozoa</taxon>
        <taxon>Nematoda</taxon>
        <taxon>Enoplea</taxon>
        <taxon>Dorylaimia</taxon>
        <taxon>Mermithida</taxon>
        <taxon>Mermithoidea</taxon>
        <taxon>Mermithidae</taxon>
        <taxon>Romanomermis</taxon>
    </lineage>
</organism>
<sequence length="119" mass="13377">MNIRGGDTITRSFDDYKVKISDAADYHNRPILRSSAAWILNFLYYCLRQSKKFGHCQQRSNYGASCAKDRRVSPSKKSCTIVAESDGLLTTSPTACVGGRSKTYTKRRYLIGRFGTTYG</sequence>